<evidence type="ECO:0000256" key="3">
    <source>
        <dbReference type="ARBA" id="ARBA00023163"/>
    </source>
</evidence>
<evidence type="ECO:0000259" key="4">
    <source>
        <dbReference type="SMART" id="SM00738"/>
    </source>
</evidence>
<proteinExistence type="predicted"/>
<evidence type="ECO:0000256" key="2">
    <source>
        <dbReference type="ARBA" id="ARBA00023015"/>
    </source>
</evidence>
<reference evidence="5 6" key="1">
    <citation type="submission" date="2024-09" db="EMBL/GenBank/DDBJ databases">
        <authorList>
            <person name="Sun Q."/>
            <person name="Mori K."/>
        </authorList>
    </citation>
    <scope>NUCLEOTIDE SEQUENCE [LARGE SCALE GENOMIC DNA]</scope>
    <source>
        <strain evidence="5 6">CECT 8286</strain>
    </source>
</reference>
<keyword evidence="3" id="KW-0804">Transcription</keyword>
<dbReference type="PANTHER" id="PTHR30265">
    <property type="entry name" value="RHO-INTERACTING TRANSCRIPTION TERMINATION FACTOR NUSG"/>
    <property type="match status" value="1"/>
</dbReference>
<name>A0ABV5EWA2_9FLAO</name>
<dbReference type="CDD" id="cd09895">
    <property type="entry name" value="NGN_SP_UpxY"/>
    <property type="match status" value="1"/>
</dbReference>
<keyword evidence="2" id="KW-0805">Transcription regulation</keyword>
<dbReference type="Pfam" id="PF02357">
    <property type="entry name" value="NusG"/>
    <property type="match status" value="1"/>
</dbReference>
<dbReference type="InterPro" id="IPR006645">
    <property type="entry name" value="NGN-like_dom"/>
</dbReference>
<dbReference type="SUPFAM" id="SSF82679">
    <property type="entry name" value="N-utilization substance G protein NusG, N-terminal domain"/>
    <property type="match status" value="1"/>
</dbReference>
<dbReference type="RefSeq" id="WP_382379895.1">
    <property type="nucleotide sequence ID" value="NZ_JBHMEZ010000001.1"/>
</dbReference>
<gene>
    <name evidence="5" type="ORF">ACFFVB_00055</name>
</gene>
<dbReference type="EMBL" id="JBHMEZ010000001">
    <property type="protein sequence ID" value="MFB9051457.1"/>
    <property type="molecule type" value="Genomic_DNA"/>
</dbReference>
<dbReference type="InterPro" id="IPR043425">
    <property type="entry name" value="NusG-like"/>
</dbReference>
<evidence type="ECO:0000313" key="5">
    <source>
        <dbReference type="EMBL" id="MFB9051457.1"/>
    </source>
</evidence>
<sequence>MKSRWYVIYTKSRNEKKVEEKLNRLGIEAYCPVKTEIRVWSDRKKKVFVPLLPSMVLVRLLDSERNSVFEVPGVVRYMFWNGEPVVVREDEVAVLKEVEQSKDMTLESVEVLKPGAHVEMSEFGFDAQYGEVRHVSGSQCWVVLKKLGFVVKLQLQ</sequence>
<feature type="domain" description="NusG-like N-terminal" evidence="4">
    <location>
        <begin position="2"/>
        <end position="99"/>
    </location>
</feature>
<protein>
    <submittedName>
        <fullName evidence="5">UpxY family transcription antiterminator</fullName>
    </submittedName>
</protein>
<accession>A0ABV5EWA2</accession>
<evidence type="ECO:0000256" key="1">
    <source>
        <dbReference type="ARBA" id="ARBA00022814"/>
    </source>
</evidence>
<dbReference type="InterPro" id="IPR036735">
    <property type="entry name" value="NGN_dom_sf"/>
</dbReference>
<dbReference type="SMART" id="SM00738">
    <property type="entry name" value="NGN"/>
    <property type="match status" value="1"/>
</dbReference>
<organism evidence="5 6">
    <name type="scientific">Formosa undariae</name>
    <dbReference type="NCBI Taxonomy" id="1325436"/>
    <lineage>
        <taxon>Bacteria</taxon>
        <taxon>Pseudomonadati</taxon>
        <taxon>Bacteroidota</taxon>
        <taxon>Flavobacteriia</taxon>
        <taxon>Flavobacteriales</taxon>
        <taxon>Flavobacteriaceae</taxon>
        <taxon>Formosa</taxon>
    </lineage>
</organism>
<dbReference type="PANTHER" id="PTHR30265:SF4">
    <property type="entry name" value="KOW MOTIF FAMILY PROTEIN, EXPRESSED"/>
    <property type="match status" value="1"/>
</dbReference>
<dbReference type="NCBIfam" id="NF033644">
    <property type="entry name" value="antiterm_UpxY"/>
    <property type="match status" value="1"/>
</dbReference>
<dbReference type="Gene3D" id="3.30.70.940">
    <property type="entry name" value="NusG, N-terminal domain"/>
    <property type="match status" value="1"/>
</dbReference>
<dbReference type="Proteomes" id="UP001589605">
    <property type="component" value="Unassembled WGS sequence"/>
</dbReference>
<keyword evidence="6" id="KW-1185">Reference proteome</keyword>
<evidence type="ECO:0000313" key="6">
    <source>
        <dbReference type="Proteomes" id="UP001589605"/>
    </source>
</evidence>
<comment type="caution">
    <text evidence="5">The sequence shown here is derived from an EMBL/GenBank/DDBJ whole genome shotgun (WGS) entry which is preliminary data.</text>
</comment>
<keyword evidence="1" id="KW-0889">Transcription antitermination</keyword>